<protein>
    <submittedName>
        <fullName evidence="1">Uncharacterized protein</fullName>
    </submittedName>
</protein>
<reference evidence="1" key="1">
    <citation type="submission" date="2020-08" db="EMBL/GenBank/DDBJ databases">
        <title>Genome public.</title>
        <authorList>
            <person name="Liu C."/>
            <person name="Sun Q."/>
        </authorList>
    </citation>
    <scope>NUCLEOTIDE SEQUENCE</scope>
    <source>
        <strain evidence="1">NSJ-64</strain>
    </source>
</reference>
<dbReference type="InterPro" id="IPR018989">
    <property type="entry name" value="DUF2001"/>
</dbReference>
<dbReference type="EMBL" id="JACRTD010000017">
    <property type="protein sequence ID" value="MBC8586575.1"/>
    <property type="molecule type" value="Genomic_DNA"/>
</dbReference>
<dbReference type="Gene3D" id="2.30.110.40">
    <property type="entry name" value="Phage tail tube protein"/>
    <property type="match status" value="1"/>
</dbReference>
<proteinExistence type="predicted"/>
<organism evidence="1 2">
    <name type="scientific">Youxingia wuxianensis</name>
    <dbReference type="NCBI Taxonomy" id="2763678"/>
    <lineage>
        <taxon>Bacteria</taxon>
        <taxon>Bacillati</taxon>
        <taxon>Bacillota</taxon>
        <taxon>Clostridia</taxon>
        <taxon>Eubacteriales</taxon>
        <taxon>Oscillospiraceae</taxon>
        <taxon>Youxingia</taxon>
    </lineage>
</organism>
<dbReference type="Proteomes" id="UP000623678">
    <property type="component" value="Unassembled WGS sequence"/>
</dbReference>
<accession>A0A926IIU8</accession>
<gene>
    <name evidence="1" type="ORF">H8705_13400</name>
</gene>
<comment type="caution">
    <text evidence="1">The sequence shown here is derived from an EMBL/GenBank/DDBJ whole genome shotgun (WGS) entry which is preliminary data.</text>
</comment>
<dbReference type="InterPro" id="IPR038628">
    <property type="entry name" value="XkdM-like_sf"/>
</dbReference>
<keyword evidence="2" id="KW-1185">Reference proteome</keyword>
<evidence type="ECO:0000313" key="2">
    <source>
        <dbReference type="Proteomes" id="UP000623678"/>
    </source>
</evidence>
<evidence type="ECO:0000313" key="1">
    <source>
        <dbReference type="EMBL" id="MBC8586575.1"/>
    </source>
</evidence>
<dbReference type="RefSeq" id="WP_262396294.1">
    <property type="nucleotide sequence ID" value="NZ_JACRTD010000017.1"/>
</dbReference>
<dbReference type="AlphaFoldDB" id="A0A926IIU8"/>
<name>A0A926IIU8_9FIRM</name>
<dbReference type="Pfam" id="PF09393">
    <property type="entry name" value="DUF2001"/>
    <property type="match status" value="1"/>
</dbReference>
<dbReference type="SUPFAM" id="SSF69279">
    <property type="entry name" value="Phage tail proteins"/>
    <property type="match status" value="1"/>
</dbReference>
<sequence length="149" mass="16556">MAKNRLRDMPSQKDGKGYININGRQLDAFVFTKLSLDSEVVPEERAFLGEVVKQHAARGLNNTGSIAFYHCTPDLIQAVKEYKNGGEYPEITLQGYAQVASRGRCEVIATDVIINKISLLSLDDGNDGSMIFESDITFDDFDIISNFEV</sequence>